<dbReference type="KEGG" id="caz:CARG_09180"/>
<dbReference type="eggNOG" id="ENOG5031JFQ">
    <property type="taxonomic scope" value="Bacteria"/>
</dbReference>
<dbReference type="RefSeq" id="WP_021012328.1">
    <property type="nucleotide sequence ID" value="NC_022198.1"/>
</dbReference>
<keyword evidence="1" id="KW-0472">Membrane</keyword>
<accession>U3GZZ4</accession>
<dbReference type="Proteomes" id="UP000016943">
    <property type="component" value="Chromosome"/>
</dbReference>
<sequence>MKLSERQGTGGLPGLLADLMAIGAFSLLAHMAHHSLSFEEWLHTVSQFGTGVLLGWLVVHGLQRSRGRLPLFTQGVWVWALAVVVGLVEWALYNGRVPHWSFVIVATVMSALLLFGWRLLLTLTSKD</sequence>
<keyword evidence="1" id="KW-0812">Transmembrane</keyword>
<dbReference type="STRING" id="1348662.CARG_09180"/>
<organism evidence="2 3">
    <name type="scientific">Corynebacterium argentoratense DSM 44202</name>
    <dbReference type="NCBI Taxonomy" id="1348662"/>
    <lineage>
        <taxon>Bacteria</taxon>
        <taxon>Bacillati</taxon>
        <taxon>Actinomycetota</taxon>
        <taxon>Actinomycetes</taxon>
        <taxon>Mycobacteriales</taxon>
        <taxon>Corynebacteriaceae</taxon>
        <taxon>Corynebacterium</taxon>
    </lineage>
</organism>
<reference evidence="2 3" key="1">
    <citation type="journal article" date="2013" name="Genome Announc.">
        <title>Whole-Genome Sequence of the Clinical Strain Corynebacterium argentoratense DSM 44202, Isolated from a Human Throat Specimen.</title>
        <authorList>
            <person name="Bomholt C."/>
            <person name="Glaub A."/>
            <person name="Gravermann K."/>
            <person name="Albersmeier A."/>
            <person name="Brinkrolf K."/>
            <person name="Ruckert C."/>
            <person name="Tauch A."/>
        </authorList>
    </citation>
    <scope>NUCLEOTIDE SEQUENCE [LARGE SCALE GENOMIC DNA]</scope>
    <source>
        <strain evidence="2">DSM 44202</strain>
    </source>
</reference>
<feature type="transmembrane region" description="Helical" evidence="1">
    <location>
        <begin position="41"/>
        <end position="59"/>
    </location>
</feature>
<keyword evidence="1" id="KW-1133">Transmembrane helix</keyword>
<gene>
    <name evidence="2" type="ORF">CARG_09180</name>
</gene>
<feature type="transmembrane region" description="Helical" evidence="1">
    <location>
        <begin position="71"/>
        <end position="93"/>
    </location>
</feature>
<proteinExistence type="predicted"/>
<evidence type="ECO:0000313" key="3">
    <source>
        <dbReference type="Proteomes" id="UP000016943"/>
    </source>
</evidence>
<dbReference type="OrthoDB" id="3698172at2"/>
<dbReference type="Pfam" id="PF11255">
    <property type="entry name" value="DUF3054"/>
    <property type="match status" value="1"/>
</dbReference>
<name>U3GZZ4_9CORY</name>
<protein>
    <recommendedName>
        <fullName evidence="4">DUF3054 domain-containing protein</fullName>
    </recommendedName>
</protein>
<dbReference type="AlphaFoldDB" id="U3GZZ4"/>
<dbReference type="HOGENOM" id="CLU_089113_2_0_11"/>
<evidence type="ECO:0008006" key="4">
    <source>
        <dbReference type="Google" id="ProtNLM"/>
    </source>
</evidence>
<dbReference type="InterPro" id="IPR021414">
    <property type="entry name" value="DUF3054"/>
</dbReference>
<dbReference type="PATRIC" id="fig|1348662.3.peg.1813"/>
<evidence type="ECO:0000256" key="1">
    <source>
        <dbReference type="SAM" id="Phobius"/>
    </source>
</evidence>
<keyword evidence="3" id="KW-1185">Reference proteome</keyword>
<dbReference type="EMBL" id="CP006365">
    <property type="protein sequence ID" value="AGU15932.1"/>
    <property type="molecule type" value="Genomic_DNA"/>
</dbReference>
<dbReference type="GeneID" id="78250565"/>
<feature type="transmembrane region" description="Helical" evidence="1">
    <location>
        <begin position="99"/>
        <end position="121"/>
    </location>
</feature>
<feature type="transmembrane region" description="Helical" evidence="1">
    <location>
        <begin position="12"/>
        <end position="29"/>
    </location>
</feature>
<evidence type="ECO:0000313" key="2">
    <source>
        <dbReference type="EMBL" id="AGU15932.1"/>
    </source>
</evidence>